<dbReference type="Pfam" id="PF13517">
    <property type="entry name" value="FG-GAP_3"/>
    <property type="match status" value="1"/>
</dbReference>
<dbReference type="GO" id="GO:0009253">
    <property type="term" value="P:peptidoglycan catabolic process"/>
    <property type="evidence" value="ECO:0007669"/>
    <property type="project" value="InterPro"/>
</dbReference>
<dbReference type="InterPro" id="IPR036505">
    <property type="entry name" value="Amidase/PGRP_sf"/>
</dbReference>
<dbReference type="SMART" id="SM00701">
    <property type="entry name" value="PGRP"/>
    <property type="match status" value="1"/>
</dbReference>
<dbReference type="Gene3D" id="2.130.10.130">
    <property type="entry name" value="Integrin alpha, N-terminal"/>
    <property type="match status" value="3"/>
</dbReference>
<dbReference type="GO" id="GO:0008745">
    <property type="term" value="F:N-acetylmuramoyl-L-alanine amidase activity"/>
    <property type="evidence" value="ECO:0007669"/>
    <property type="project" value="InterPro"/>
</dbReference>
<keyword evidence="6" id="KW-0472">Membrane</keyword>
<feature type="domain" description="N-acetylmuramoyl-L-alanine amidase" evidence="7">
    <location>
        <begin position="275"/>
        <end position="443"/>
    </location>
</feature>
<dbReference type="Gene3D" id="3.40.80.10">
    <property type="entry name" value="Peptidoglycan recognition protein-like"/>
    <property type="match status" value="1"/>
</dbReference>
<evidence type="ECO:0000256" key="5">
    <source>
        <dbReference type="SAM" id="MobiDB-lite"/>
    </source>
</evidence>
<evidence type="ECO:0000313" key="9">
    <source>
        <dbReference type="EMBL" id="PVE12468.1"/>
    </source>
</evidence>
<keyword evidence="3" id="KW-0677">Repeat</keyword>
<accession>A0A2T7TBH8</accession>
<proteinExistence type="inferred from homology"/>
<keyword evidence="6" id="KW-0812">Transmembrane</keyword>
<dbReference type="SMART" id="SM00191">
    <property type="entry name" value="Int_alpha"/>
    <property type="match status" value="6"/>
</dbReference>
<feature type="region of interest" description="Disordered" evidence="5">
    <location>
        <begin position="511"/>
        <end position="533"/>
    </location>
</feature>
<dbReference type="InterPro" id="IPR015510">
    <property type="entry name" value="PGRP"/>
</dbReference>
<evidence type="ECO:0000256" key="6">
    <source>
        <dbReference type="SAM" id="Phobius"/>
    </source>
</evidence>
<dbReference type="InterPro" id="IPR013519">
    <property type="entry name" value="Int_alpha_beta-p"/>
</dbReference>
<dbReference type="GO" id="GO:0008270">
    <property type="term" value="F:zinc ion binding"/>
    <property type="evidence" value="ECO:0007669"/>
    <property type="project" value="InterPro"/>
</dbReference>
<evidence type="ECO:0000256" key="4">
    <source>
        <dbReference type="ARBA" id="ARBA00023180"/>
    </source>
</evidence>
<evidence type="ECO:0000313" key="10">
    <source>
        <dbReference type="Proteomes" id="UP000245992"/>
    </source>
</evidence>
<dbReference type="GO" id="GO:0007229">
    <property type="term" value="P:integrin-mediated signaling pathway"/>
    <property type="evidence" value="ECO:0007669"/>
    <property type="project" value="UniProtKB-KW"/>
</dbReference>
<keyword evidence="2" id="KW-0732">Signal</keyword>
<dbReference type="Pfam" id="PF01839">
    <property type="entry name" value="FG-GAP"/>
    <property type="match status" value="4"/>
</dbReference>
<evidence type="ECO:0000259" key="8">
    <source>
        <dbReference type="SMART" id="SM00701"/>
    </source>
</evidence>
<feature type="domain" description="Peptidoglycan recognition protein family" evidence="8">
    <location>
        <begin position="263"/>
        <end position="411"/>
    </location>
</feature>
<keyword evidence="10" id="KW-1185">Reference proteome</keyword>
<comment type="caution">
    <text evidence="9">The sequence shown here is derived from an EMBL/GenBank/DDBJ whole genome shotgun (WGS) entry which is preliminary data.</text>
</comment>
<keyword evidence="9" id="KW-0401">Integrin</keyword>
<comment type="similarity">
    <text evidence="1">Belongs to the N-acetylmuramoyl-L-alanine amidase 2 family.</text>
</comment>
<dbReference type="Proteomes" id="UP000245992">
    <property type="component" value="Unassembled WGS sequence"/>
</dbReference>
<dbReference type="InterPro" id="IPR002502">
    <property type="entry name" value="Amidase_domain"/>
</dbReference>
<dbReference type="PROSITE" id="PS51470">
    <property type="entry name" value="FG_GAP"/>
    <property type="match status" value="2"/>
</dbReference>
<dbReference type="InterPro" id="IPR028994">
    <property type="entry name" value="Integrin_alpha_N"/>
</dbReference>
<dbReference type="RefSeq" id="WP_030350695.1">
    <property type="nucleotide sequence ID" value="NZ_AZSP01000087.1"/>
</dbReference>
<dbReference type="SUPFAM" id="SSF55846">
    <property type="entry name" value="N-acetylmuramoyl-L-alanine amidase-like"/>
    <property type="match status" value="1"/>
</dbReference>
<dbReference type="PANTHER" id="PTHR11022">
    <property type="entry name" value="PEPTIDOGLYCAN RECOGNITION PROTEIN"/>
    <property type="match status" value="1"/>
</dbReference>
<name>A0A2T7TBH8_9ACTN</name>
<dbReference type="OrthoDB" id="514320at2"/>
<dbReference type="Pfam" id="PF01510">
    <property type="entry name" value="Amidase_2"/>
    <property type="match status" value="1"/>
</dbReference>
<keyword evidence="6" id="KW-1133">Transmembrane helix</keyword>
<feature type="region of interest" description="Disordered" evidence="5">
    <location>
        <begin position="190"/>
        <end position="267"/>
    </location>
</feature>
<gene>
    <name evidence="9" type="ORF">Y717_34295</name>
</gene>
<evidence type="ECO:0000256" key="3">
    <source>
        <dbReference type="ARBA" id="ARBA00022737"/>
    </source>
</evidence>
<dbReference type="STRING" id="1440053.GCA_000718095_01534"/>
<dbReference type="EMBL" id="AZSP01000087">
    <property type="protein sequence ID" value="PVE12468.1"/>
    <property type="molecule type" value="Genomic_DNA"/>
</dbReference>
<dbReference type="AlphaFoldDB" id="A0A2T7TBH8"/>
<evidence type="ECO:0000259" key="7">
    <source>
        <dbReference type="SMART" id="SM00644"/>
    </source>
</evidence>
<dbReference type="SUPFAM" id="SSF69318">
    <property type="entry name" value="Integrin alpha N-terminal domain"/>
    <property type="match status" value="1"/>
</dbReference>
<feature type="compositionally biased region" description="Polar residues" evidence="5">
    <location>
        <begin position="511"/>
        <end position="522"/>
    </location>
</feature>
<feature type="compositionally biased region" description="Low complexity" evidence="5">
    <location>
        <begin position="190"/>
        <end position="210"/>
    </location>
</feature>
<dbReference type="PANTHER" id="PTHR11022:SF41">
    <property type="entry name" value="PEPTIDOGLYCAN-RECOGNITION PROTEIN LC-RELATED"/>
    <property type="match status" value="1"/>
</dbReference>
<protein>
    <submittedName>
        <fullName evidence="9">Alpha integrin</fullName>
    </submittedName>
</protein>
<dbReference type="SMART" id="SM00644">
    <property type="entry name" value="Ami_2"/>
    <property type="match status" value="1"/>
</dbReference>
<keyword evidence="4" id="KW-0325">Glycoprotein</keyword>
<organism evidence="9 10">
    <name type="scientific">Streptomyces scopuliridis RB72</name>
    <dbReference type="NCBI Taxonomy" id="1440053"/>
    <lineage>
        <taxon>Bacteria</taxon>
        <taxon>Bacillati</taxon>
        <taxon>Actinomycetota</taxon>
        <taxon>Actinomycetes</taxon>
        <taxon>Kitasatosporales</taxon>
        <taxon>Streptomycetaceae</taxon>
        <taxon>Streptomyces</taxon>
    </lineage>
</organism>
<dbReference type="InterPro" id="IPR013517">
    <property type="entry name" value="FG-GAP"/>
</dbReference>
<evidence type="ECO:0000256" key="2">
    <source>
        <dbReference type="ARBA" id="ARBA00022729"/>
    </source>
</evidence>
<dbReference type="InterPro" id="IPR006619">
    <property type="entry name" value="PGRP_domain_met/bac"/>
</dbReference>
<dbReference type="CDD" id="cd06583">
    <property type="entry name" value="PGRP"/>
    <property type="match status" value="1"/>
</dbReference>
<reference evidence="9 10" key="1">
    <citation type="submission" date="2013-12" db="EMBL/GenBank/DDBJ databases">
        <title>Annotated genome of Streptomyces scopuliridis.</title>
        <authorList>
            <person name="Olson J.B."/>
        </authorList>
    </citation>
    <scope>NUCLEOTIDE SEQUENCE [LARGE SCALE GENOMIC DNA]</scope>
    <source>
        <strain evidence="9 10">RB72</strain>
    </source>
</reference>
<evidence type="ECO:0000256" key="1">
    <source>
        <dbReference type="ARBA" id="ARBA00007553"/>
    </source>
</evidence>
<feature type="compositionally biased region" description="Low complexity" evidence="5">
    <location>
        <begin position="217"/>
        <end position="238"/>
    </location>
</feature>
<sequence>MSPRTSHAYRPLSIKRRAWLTIGAVVLGGAGVVTYAVATPSGDRPAPGARAASVRTLKLDGQGTDRRNLPKKETQRFSAVLLTWPDAEAELKGRAEVRSRDLATGEWSGWQPLPDDPFSADGAEGERAVTRGGTASVWTGDSDGVEVRVVAEDGSTASALPAGMDVKLLDPGTDPKGGKPLAAAPAAYAEETTPAATPTDSTAPTDSTTPSDPPSPAESAPPSESPSAPASPSASASPGDTVPPSPSPSETVPAPRPSTVVKPPVISQARWGASTDYDGTPTYGQEIKAAVVHHTGVDSDNGVSCAQSRARLRTIQQDHFARGYYDIGYNFVVDRCGQIFEGRSGGMDLPVTGAHDIGFNTNTVGVSYIGNTEKLKPTRAGLDAIARVVAWKFGMYGISPTGTVALTSGSDKGVDGNLVAKGTSVTLPRVFGHRDTNATACPGAGLYAKLPLIRTLAATPGISHALATSDVTGDGVPDLVAGTPGVSGGGSLTLVPGGADGPVASLKKTLTQSSSGVPGTSETGDEFGSSPAYGDVNGDGYADLAIGSPGEDDTTGHADAGAVTVLYGPNLSSGTSYTTATATRAAGEKLGTAVSVADFNADGRADIFSVAPGKPGRWWSYDSKSGAAKSGYLNTSAYTSSVAYADTTTGDFNRDGYADAAVTFRDPGGVGRVLWLKGSATGLQRVGILAAKGGRSIASGDINGDGISDLVVGQPSSTESGTTAKGGAVTMIKGATSGLTSTGAITLHQDSTGVPGTGETGDDLGASVAVGDYNLDGYDDVLAGAPNEDITRDGASRTDAGTALLFRGSATGMTGTGALSYSQDTTDIAGATESGDRLASSVVLHDLSGFGRADLAIGADGEDGGDGVILQLDSGSAGISAKGGVYYSRSNLGTPATARLGRTLAP</sequence>
<feature type="region of interest" description="Disordered" evidence="5">
    <location>
        <begin position="106"/>
        <end position="140"/>
    </location>
</feature>
<feature type="transmembrane region" description="Helical" evidence="6">
    <location>
        <begin position="20"/>
        <end position="38"/>
    </location>
</feature>